<proteinExistence type="predicted"/>
<sequence length="446" mass="51337">MKKLFFFYFTILFTLFSCSKGSTENPEPNSENPNQEEPKEEEVVYFTIKVDDDYFSSGSEGWVVSHDINNGNILDYGQLENGKTTSFTKQASSTLLEHNISLINVSNNNGNIYYRITSYTFVKSDEVWQLGNQYNNYVDPRGDAIGEISINANNLVLPGSWIISNKHGSALSGGSSTTSNNDLTSVFFENIPLFEENRYLFSVYDIYGEVNYLFMDNLNNGDNITFDGTQLQSFDNTVLASVPEGGEFFVSVYGFEENQEFDEGGGYILGMLLPFENDKITTEYIKLGYLNTFNKYITSFTYSKDRFNFNFKKYGEAPLGIPMTSKENWNVEVIDNSVDSFAYNGVSHHQFSRQMHSWRVSSGERNTDYIETSWSINQGKFYYTFDFKLPDEILTTYPKMDIEGLNYESSFFHLNEYDYNGFLNATFVNPNPELLRDQHFYRMDLE</sequence>
<feature type="chain" id="PRO_5026154137" evidence="2">
    <location>
        <begin position="20"/>
        <end position="446"/>
    </location>
</feature>
<dbReference type="PROSITE" id="PS51257">
    <property type="entry name" value="PROKAR_LIPOPROTEIN"/>
    <property type="match status" value="1"/>
</dbReference>
<name>A0A6G7J546_9FLAO</name>
<evidence type="ECO:0000313" key="3">
    <source>
        <dbReference type="EMBL" id="QII45945.1"/>
    </source>
</evidence>
<dbReference type="Proteomes" id="UP000502928">
    <property type="component" value="Chromosome"/>
</dbReference>
<feature type="compositionally biased region" description="Low complexity" evidence="1">
    <location>
        <begin position="24"/>
        <end position="35"/>
    </location>
</feature>
<keyword evidence="2" id="KW-0732">Signal</keyword>
<reference evidence="3 4" key="1">
    <citation type="submission" date="2020-02" db="EMBL/GenBank/DDBJ databases">
        <title>Complete genome of Muricauda sp. 501str8.</title>
        <authorList>
            <person name="Dong B."/>
            <person name="Zhu S."/>
            <person name="Yang J."/>
            <person name="Chen J."/>
        </authorList>
    </citation>
    <scope>NUCLEOTIDE SEQUENCE [LARGE SCALE GENOMIC DNA]</scope>
    <source>
        <strain evidence="3 4">501str8</strain>
    </source>
</reference>
<evidence type="ECO:0000313" key="4">
    <source>
        <dbReference type="Proteomes" id="UP000502928"/>
    </source>
</evidence>
<dbReference type="EMBL" id="CP049616">
    <property type="protein sequence ID" value="QII45945.1"/>
    <property type="molecule type" value="Genomic_DNA"/>
</dbReference>
<feature type="signal peptide" evidence="2">
    <location>
        <begin position="1"/>
        <end position="19"/>
    </location>
</feature>
<dbReference type="RefSeq" id="WP_166249328.1">
    <property type="nucleotide sequence ID" value="NZ_CP049616.1"/>
</dbReference>
<accession>A0A6G7J546</accession>
<evidence type="ECO:0000256" key="1">
    <source>
        <dbReference type="SAM" id="MobiDB-lite"/>
    </source>
</evidence>
<protein>
    <submittedName>
        <fullName evidence="3">Uncharacterized protein</fullName>
    </submittedName>
</protein>
<dbReference type="KEGG" id="mut:GVT53_15100"/>
<organism evidence="3 4">
    <name type="scientific">Flagellimonas oceani</name>
    <dbReference type="NCBI Taxonomy" id="2698672"/>
    <lineage>
        <taxon>Bacteria</taxon>
        <taxon>Pseudomonadati</taxon>
        <taxon>Bacteroidota</taxon>
        <taxon>Flavobacteriia</taxon>
        <taxon>Flavobacteriales</taxon>
        <taxon>Flavobacteriaceae</taxon>
        <taxon>Flagellimonas</taxon>
    </lineage>
</organism>
<feature type="region of interest" description="Disordered" evidence="1">
    <location>
        <begin position="20"/>
        <end position="40"/>
    </location>
</feature>
<evidence type="ECO:0000256" key="2">
    <source>
        <dbReference type="SAM" id="SignalP"/>
    </source>
</evidence>
<dbReference type="AlphaFoldDB" id="A0A6G7J546"/>
<gene>
    <name evidence="3" type="ORF">GVT53_15100</name>
</gene>
<keyword evidence="4" id="KW-1185">Reference proteome</keyword>